<feature type="transmembrane region" description="Helical" evidence="1">
    <location>
        <begin position="27"/>
        <end position="48"/>
    </location>
</feature>
<evidence type="ECO:0000313" key="2">
    <source>
        <dbReference type="EMBL" id="EYE89738.1"/>
    </source>
</evidence>
<dbReference type="PANTHER" id="PTHR40278">
    <property type="entry name" value="DNA UTILIZATION PROTEIN HOFN"/>
    <property type="match status" value="1"/>
</dbReference>
<dbReference type="Pfam" id="PF05137">
    <property type="entry name" value="PilN"/>
    <property type="match status" value="1"/>
</dbReference>
<dbReference type="InterPro" id="IPR007813">
    <property type="entry name" value="PilN"/>
</dbReference>
<organism evidence="2 3">
    <name type="scientific">Fervidicella metallireducens AeB</name>
    <dbReference type="NCBI Taxonomy" id="1403537"/>
    <lineage>
        <taxon>Bacteria</taxon>
        <taxon>Bacillati</taxon>
        <taxon>Bacillota</taxon>
        <taxon>Clostridia</taxon>
        <taxon>Eubacteriales</taxon>
        <taxon>Clostridiaceae</taxon>
        <taxon>Fervidicella</taxon>
    </lineage>
</organism>
<keyword evidence="1" id="KW-0812">Transmembrane</keyword>
<dbReference type="PANTHER" id="PTHR40278:SF1">
    <property type="entry name" value="DNA UTILIZATION PROTEIN HOFN"/>
    <property type="match status" value="1"/>
</dbReference>
<gene>
    <name evidence="2" type="ORF">Q428_01410</name>
</gene>
<protein>
    <recommendedName>
        <fullName evidence="4">Fimbrial protein</fullName>
    </recommendedName>
</protein>
<name>A0A017RY83_9CLOT</name>
<keyword evidence="1" id="KW-1133">Transmembrane helix</keyword>
<dbReference type="AlphaFoldDB" id="A0A017RY83"/>
<keyword evidence="1" id="KW-0472">Membrane</keyword>
<dbReference type="EMBL" id="AZQP01000002">
    <property type="protein sequence ID" value="EYE89738.1"/>
    <property type="molecule type" value="Genomic_DNA"/>
</dbReference>
<comment type="caution">
    <text evidence="2">The sequence shown here is derived from an EMBL/GenBank/DDBJ whole genome shotgun (WGS) entry which is preliminary data.</text>
</comment>
<sequence>MTELNLIPYELRRKKKLGYTGREMAKIALVIAGILLFAILIPTGKLIFLQNKEKALIKEISSKESQLKESEELSRKITSYKEYINMVEGILSQKQTIEDKVRTIEKYMVSDVVITNLSAGKGTISIIANSKSYSSLCVFVANLQESTEYKEARLSGINFNTDKLNYTAAITISY</sequence>
<accession>A0A017RY83</accession>
<dbReference type="RefSeq" id="WP_035377472.1">
    <property type="nucleotide sequence ID" value="NZ_AZQP01000002.1"/>
</dbReference>
<evidence type="ECO:0000256" key="1">
    <source>
        <dbReference type="SAM" id="Phobius"/>
    </source>
</evidence>
<reference evidence="2 3" key="1">
    <citation type="journal article" date="2014" name="Genome Announc.">
        <title>Draft Genome Sequence of Fervidicella metallireducens Strain AeBT, an Iron-Reducing Thermoanaerobe from the Great Artesian Basin.</title>
        <authorList>
            <person name="Patel B.K."/>
        </authorList>
    </citation>
    <scope>NUCLEOTIDE SEQUENCE [LARGE SCALE GENOMIC DNA]</scope>
    <source>
        <strain evidence="2 3">AeB</strain>
    </source>
</reference>
<dbReference type="InterPro" id="IPR052534">
    <property type="entry name" value="Extracell_DNA_Util/SecSys_Comp"/>
</dbReference>
<dbReference type="OrthoDB" id="1905880at2"/>
<dbReference type="Proteomes" id="UP000019681">
    <property type="component" value="Unassembled WGS sequence"/>
</dbReference>
<dbReference type="STRING" id="1403537.Q428_01410"/>
<evidence type="ECO:0000313" key="3">
    <source>
        <dbReference type="Proteomes" id="UP000019681"/>
    </source>
</evidence>
<proteinExistence type="predicted"/>
<evidence type="ECO:0008006" key="4">
    <source>
        <dbReference type="Google" id="ProtNLM"/>
    </source>
</evidence>
<keyword evidence="3" id="KW-1185">Reference proteome</keyword>